<dbReference type="SMART" id="SM00100">
    <property type="entry name" value="cNMP"/>
    <property type="match status" value="1"/>
</dbReference>
<dbReference type="AlphaFoldDB" id="A0A7C2B726"/>
<reference evidence="2" key="1">
    <citation type="journal article" date="2020" name="mSystems">
        <title>Genome- and Community-Level Interaction Insights into Carbon Utilization and Element Cycling Functions of Hydrothermarchaeota in Hydrothermal Sediment.</title>
        <authorList>
            <person name="Zhou Z."/>
            <person name="Liu Y."/>
            <person name="Xu W."/>
            <person name="Pan J."/>
            <person name="Luo Z.H."/>
            <person name="Li M."/>
        </authorList>
    </citation>
    <scope>NUCLEOTIDE SEQUENCE [LARGE SCALE GENOMIC DNA]</scope>
    <source>
        <strain evidence="2">SpSt-222</strain>
    </source>
</reference>
<dbReference type="InterPro" id="IPR046342">
    <property type="entry name" value="CBS_dom_sf"/>
</dbReference>
<dbReference type="CDD" id="cd04587">
    <property type="entry name" value="CBS_pair_CAP-ED_NT_Pol-beta-like_DUF294_assoc"/>
    <property type="match status" value="1"/>
</dbReference>
<dbReference type="Pfam" id="PF00027">
    <property type="entry name" value="cNMP_binding"/>
    <property type="match status" value="1"/>
</dbReference>
<protein>
    <submittedName>
        <fullName evidence="2">Cyclic nucleotide-binding/CBS domain-containing protein</fullName>
    </submittedName>
</protein>
<dbReference type="Pfam" id="PF03445">
    <property type="entry name" value="DUF294"/>
    <property type="match status" value="1"/>
</dbReference>
<dbReference type="CDD" id="cd00038">
    <property type="entry name" value="CAP_ED"/>
    <property type="match status" value="1"/>
</dbReference>
<dbReference type="PANTHER" id="PTHR43080">
    <property type="entry name" value="CBS DOMAIN-CONTAINING PROTEIN CBSX3, MITOCHONDRIAL"/>
    <property type="match status" value="1"/>
</dbReference>
<dbReference type="PANTHER" id="PTHR43080:SF2">
    <property type="entry name" value="CBS DOMAIN-CONTAINING PROTEIN"/>
    <property type="match status" value="1"/>
</dbReference>
<dbReference type="InterPro" id="IPR000595">
    <property type="entry name" value="cNMP-bd_dom"/>
</dbReference>
<dbReference type="SUPFAM" id="SSF51206">
    <property type="entry name" value="cAMP-binding domain-like"/>
    <property type="match status" value="1"/>
</dbReference>
<dbReference type="InterPro" id="IPR018490">
    <property type="entry name" value="cNMP-bd_dom_sf"/>
</dbReference>
<evidence type="ECO:0000256" key="1">
    <source>
        <dbReference type="ARBA" id="ARBA00023122"/>
    </source>
</evidence>
<sequence length="635" mass="71146">MDDVVLGSVTEFLKRVPPFQFLSEEQLRQLARRIEVHYFPRGSALIRRGERPPDYLWVVVRGGVKKTLRSATGEEHIFEVASEGDLVGVLSSVNGLEGQLDDIAIEDTVCYAIPRAVVQELIATEPAVARFFLGALREWVRTSLTALERQEETGDGSLLLSAPCRSVARQPLLTCTPETSVREAARRMSAERVNSIVVVDAQGVGIGIVTDWDLRERVIALGRTLETPVREVMSTPLVTIDADQLLLEAVRLMIGRGINHLVVTEEGRPLGMLTAFDLLVQQGTSALFLARAIDRETRTERLAYVLEQAQRQLLPFLLSRGIRASEIAQLLSEVNDRVIARVLVLLEQELGPPPVPYCWLVFGSEGRREQTIRTDQDNGIVYSDPPAGQEELVRSYFLRLGQWAVERLVALGFPPCPGRYSADNPDWVMPVDEWKRRFRAWMAVPEPQSVLSSLIVFDFRGVHGELALATELRSYVRQELAHSPRFLFHVAAISTAHPPPLGFLGRFVVERSGEHKNQLDLKIGGTGAIVNLVRLFALEHGIEETNTLARLLALREARVIESQLADDLGQAFEFLLGLRVRVQLEQLQRGERPSNFVDPRQLSSLDRTLLKEAFRVIGRTQAVVRERFHLEQAGE</sequence>
<dbReference type="PROSITE" id="PS51371">
    <property type="entry name" value="CBS"/>
    <property type="match status" value="2"/>
</dbReference>
<dbReference type="InterPro" id="IPR005105">
    <property type="entry name" value="GlnD_Uridyltrans_N"/>
</dbReference>
<name>A0A7C2B726_THERO</name>
<evidence type="ECO:0000313" key="2">
    <source>
        <dbReference type="EMBL" id="HEF65923.1"/>
    </source>
</evidence>
<dbReference type="InterPro" id="IPR014710">
    <property type="entry name" value="RmlC-like_jellyroll"/>
</dbReference>
<dbReference type="CDD" id="cd05401">
    <property type="entry name" value="NT_GlnE_GlnD_like"/>
    <property type="match status" value="1"/>
</dbReference>
<gene>
    <name evidence="2" type="ORF">ENP47_10045</name>
</gene>
<dbReference type="SUPFAM" id="SSF54631">
    <property type="entry name" value="CBS-domain pair"/>
    <property type="match status" value="1"/>
</dbReference>
<dbReference type="Gene3D" id="2.60.120.10">
    <property type="entry name" value="Jelly Rolls"/>
    <property type="match status" value="1"/>
</dbReference>
<proteinExistence type="predicted"/>
<organism evidence="2">
    <name type="scientific">Thermomicrobium roseum</name>
    <dbReference type="NCBI Taxonomy" id="500"/>
    <lineage>
        <taxon>Bacteria</taxon>
        <taxon>Pseudomonadati</taxon>
        <taxon>Thermomicrobiota</taxon>
        <taxon>Thermomicrobia</taxon>
        <taxon>Thermomicrobiales</taxon>
        <taxon>Thermomicrobiaceae</taxon>
        <taxon>Thermomicrobium</taxon>
    </lineage>
</organism>
<keyword evidence="1" id="KW-0129">CBS domain</keyword>
<dbReference type="SMART" id="SM00116">
    <property type="entry name" value="CBS"/>
    <property type="match status" value="2"/>
</dbReference>
<dbReference type="Gene3D" id="3.10.580.10">
    <property type="entry name" value="CBS-domain"/>
    <property type="match status" value="1"/>
</dbReference>
<comment type="caution">
    <text evidence="2">The sequence shown here is derived from an EMBL/GenBank/DDBJ whole genome shotgun (WGS) entry which is preliminary data.</text>
</comment>
<dbReference type="PROSITE" id="PS50042">
    <property type="entry name" value="CNMP_BINDING_3"/>
    <property type="match status" value="1"/>
</dbReference>
<dbReference type="Pfam" id="PF10335">
    <property type="entry name" value="DUF294_C"/>
    <property type="match status" value="1"/>
</dbReference>
<dbReference type="Pfam" id="PF00571">
    <property type="entry name" value="CBS"/>
    <property type="match status" value="2"/>
</dbReference>
<dbReference type="InterPro" id="IPR018821">
    <property type="entry name" value="DUF294_put_nucleoTrafse_sb-bd"/>
</dbReference>
<dbReference type="EMBL" id="DSJL01000011">
    <property type="protein sequence ID" value="HEF65923.1"/>
    <property type="molecule type" value="Genomic_DNA"/>
</dbReference>
<accession>A0A7C2B726</accession>
<dbReference type="InterPro" id="IPR051257">
    <property type="entry name" value="Diverse_CBS-Domain"/>
</dbReference>
<dbReference type="InterPro" id="IPR000644">
    <property type="entry name" value="CBS_dom"/>
</dbReference>
<dbReference type="GO" id="GO:0008773">
    <property type="term" value="F:[protein-PII] uridylyltransferase activity"/>
    <property type="evidence" value="ECO:0007669"/>
    <property type="project" value="InterPro"/>
</dbReference>